<evidence type="ECO:0000313" key="3">
    <source>
        <dbReference type="EMBL" id="ORY57652.1"/>
    </source>
</evidence>
<dbReference type="OrthoDB" id="6474464at2759"/>
<dbReference type="GO" id="GO:0006044">
    <property type="term" value="P:N-acetylglucosamine metabolic process"/>
    <property type="evidence" value="ECO:0007669"/>
    <property type="project" value="TreeGrafter"/>
</dbReference>
<evidence type="ECO:0000313" key="4">
    <source>
        <dbReference type="Proteomes" id="UP000193920"/>
    </source>
</evidence>
<dbReference type="GO" id="GO:0016020">
    <property type="term" value="C:membrane"/>
    <property type="evidence" value="ECO:0007669"/>
    <property type="project" value="InterPro"/>
</dbReference>
<keyword evidence="2" id="KW-1133">Transmembrane helix</keyword>
<feature type="region of interest" description="Disordered" evidence="1">
    <location>
        <begin position="499"/>
        <end position="518"/>
    </location>
</feature>
<keyword evidence="2" id="KW-0812">Transmembrane</keyword>
<evidence type="ECO:0008006" key="5">
    <source>
        <dbReference type="Google" id="ProtNLM"/>
    </source>
</evidence>
<gene>
    <name evidence="3" type="ORF">LY90DRAFT_506443</name>
</gene>
<reference evidence="3 4" key="1">
    <citation type="submission" date="2016-08" db="EMBL/GenBank/DDBJ databases">
        <title>A Parts List for Fungal Cellulosomes Revealed by Comparative Genomics.</title>
        <authorList>
            <consortium name="DOE Joint Genome Institute"/>
            <person name="Haitjema C.H."/>
            <person name="Gilmore S.P."/>
            <person name="Henske J.K."/>
            <person name="Solomon K.V."/>
            <person name="De Groot R."/>
            <person name="Kuo A."/>
            <person name="Mondo S.J."/>
            <person name="Salamov A.A."/>
            <person name="Labutti K."/>
            <person name="Zhao Z."/>
            <person name="Chiniquy J."/>
            <person name="Barry K."/>
            <person name="Brewer H.M."/>
            <person name="Purvine S.O."/>
            <person name="Wright A.T."/>
            <person name="Boxma B."/>
            <person name="Van Alen T."/>
            <person name="Hackstein J.H."/>
            <person name="Baker S.E."/>
            <person name="Grigoriev I.V."/>
            <person name="O'Malley M.A."/>
        </authorList>
    </citation>
    <scope>NUCLEOTIDE SEQUENCE [LARGE SCALE GENOMIC DNA]</scope>
    <source>
        <strain evidence="3 4">G1</strain>
    </source>
</reference>
<dbReference type="InterPro" id="IPR006813">
    <property type="entry name" value="Glyco_trans_17"/>
</dbReference>
<keyword evidence="4" id="KW-1185">Reference proteome</keyword>
<protein>
    <recommendedName>
        <fullName evidence="5">Glycosyltransferase family 17 protein</fullName>
    </recommendedName>
</protein>
<feature type="compositionally biased region" description="Basic and acidic residues" evidence="1">
    <location>
        <begin position="505"/>
        <end position="516"/>
    </location>
</feature>
<dbReference type="PANTHER" id="PTHR12224">
    <property type="entry name" value="BETA-1,4-MANNOSYL-GLYCOPROTEIN BETA-1,4-N-ACETYLGLUCOSAMINYL-TRANSFERASE"/>
    <property type="match status" value="1"/>
</dbReference>
<dbReference type="EMBL" id="MCOG01000069">
    <property type="protein sequence ID" value="ORY57652.1"/>
    <property type="molecule type" value="Genomic_DNA"/>
</dbReference>
<dbReference type="Proteomes" id="UP000193920">
    <property type="component" value="Unassembled WGS sequence"/>
</dbReference>
<proteinExistence type="predicted"/>
<feature type="transmembrane region" description="Helical" evidence="2">
    <location>
        <begin position="37"/>
        <end position="57"/>
    </location>
</feature>
<dbReference type="AlphaFoldDB" id="A0A1Y2DEE0"/>
<dbReference type="PANTHER" id="PTHR12224:SF0">
    <property type="entry name" value="BETA-1,4-MANNOSYL-GLYCOPROTEIN 4-BETA-N-ACETYLGLUCOSAMINYLTRANSFERASE"/>
    <property type="match status" value="1"/>
</dbReference>
<sequence length="736" mass="87581">MEYSYVKIDPTTEGSEKQIYEVNKIKKIKRFILKWKIPLILIFIVFLTGGISFLYYIHLTYYTCEEPIITDELFSKIKGESYFDKYGIDVNQYITNEIYSQKIPNNDTLDNWELYTPPCPNLEPIHYSEEMKNPKCEDQSIQIVNFKSDHGKGRPYSLHLHSITNQIKNWNEWSKNDDKIVPNYYNKDVKSLISDTYHPFDYGYYEEKETELTNEEDIISYYKNVVTSRMDEVPDPRHRRIFSFILFNTEFDLLDIYLSQYYELFDYFVIYESNATFSGKAKPLYFTRMLLETDRYDKFKDKIIAFPYPMSSVCNFFRSPFTKEHLARRHVIEMGLRAVEARHGDIFMHGDLDEMPKPHVITRLKKCGGWEHLQAGIGGGPQSSHEKKVDSYLQDKELNKKLERDKYGFPKLVYDREISVGILSWSYEYSFEFVDDPTLGTKVNPNIAIFDARRALGQYPKHYEYTKSEGDGNIMPDDKYSKWRKRNSIPSNTIPSNSTIATSFSKKDGPETKENEESYVDPLTLPNFDPYQGYSYTRNENDDKDGEGYLGEYMRFITVRPMNDFFDKNDILFWSGGWHMSNFLPTIDHLLNKVLSYSHFDYYFFLSNEQRRQQIIDRIKNRLHIFGKLKYYNNTVVYPESPEVGYQYDFSFTTWQSYENENDPEIQKQYNKNKEILYYEIPEVVLKNPICYSYMIDRQFGLEKKIWWQTIPKDQWKTIDFKTLDNSTLESITPKH</sequence>
<keyword evidence="2" id="KW-0472">Membrane</keyword>
<dbReference type="GO" id="GO:0003830">
    <property type="term" value="F:beta-1,4-mannosylglycoprotein 4-beta-N-acetylglucosaminyltransferase activity"/>
    <property type="evidence" value="ECO:0007669"/>
    <property type="project" value="InterPro"/>
</dbReference>
<name>A0A1Y2DEE0_9FUNG</name>
<dbReference type="Pfam" id="PF04724">
    <property type="entry name" value="Glyco_transf_17"/>
    <property type="match status" value="1"/>
</dbReference>
<dbReference type="STRING" id="1754190.A0A1Y2DEE0"/>
<comment type="caution">
    <text evidence="3">The sequence shown here is derived from an EMBL/GenBank/DDBJ whole genome shotgun (WGS) entry which is preliminary data.</text>
</comment>
<organism evidence="3 4">
    <name type="scientific">Neocallimastix californiae</name>
    <dbReference type="NCBI Taxonomy" id="1754190"/>
    <lineage>
        <taxon>Eukaryota</taxon>
        <taxon>Fungi</taxon>
        <taxon>Fungi incertae sedis</taxon>
        <taxon>Chytridiomycota</taxon>
        <taxon>Chytridiomycota incertae sedis</taxon>
        <taxon>Neocallimastigomycetes</taxon>
        <taxon>Neocallimastigales</taxon>
        <taxon>Neocallimastigaceae</taxon>
        <taxon>Neocallimastix</taxon>
    </lineage>
</organism>
<evidence type="ECO:0000256" key="2">
    <source>
        <dbReference type="SAM" id="Phobius"/>
    </source>
</evidence>
<evidence type="ECO:0000256" key="1">
    <source>
        <dbReference type="SAM" id="MobiDB-lite"/>
    </source>
</evidence>
<accession>A0A1Y2DEE0</accession>